<evidence type="ECO:0000313" key="3">
    <source>
        <dbReference type="Proteomes" id="UP000187203"/>
    </source>
</evidence>
<keyword evidence="1" id="KW-0732">Signal</keyword>
<organism evidence="2 3">
    <name type="scientific">Corchorus olitorius</name>
    <dbReference type="NCBI Taxonomy" id="93759"/>
    <lineage>
        <taxon>Eukaryota</taxon>
        <taxon>Viridiplantae</taxon>
        <taxon>Streptophyta</taxon>
        <taxon>Embryophyta</taxon>
        <taxon>Tracheophyta</taxon>
        <taxon>Spermatophyta</taxon>
        <taxon>Magnoliopsida</taxon>
        <taxon>eudicotyledons</taxon>
        <taxon>Gunneridae</taxon>
        <taxon>Pentapetalae</taxon>
        <taxon>rosids</taxon>
        <taxon>malvids</taxon>
        <taxon>Malvales</taxon>
        <taxon>Malvaceae</taxon>
        <taxon>Grewioideae</taxon>
        <taxon>Apeibeae</taxon>
        <taxon>Corchorus</taxon>
    </lineage>
</organism>
<feature type="non-terminal residue" evidence="2">
    <location>
        <position position="79"/>
    </location>
</feature>
<feature type="non-terminal residue" evidence="2">
    <location>
        <position position="1"/>
    </location>
</feature>
<sequence>TRFECALLAVFSLFRLLNAAGTDIDSPITPCFEEKNHRVPYTCSKEKACWWYKGERSKDSEAKRVCNPSKVKRFCFQPA</sequence>
<dbReference type="EMBL" id="AWUE01009166">
    <property type="protein sequence ID" value="OMP12492.1"/>
    <property type="molecule type" value="Genomic_DNA"/>
</dbReference>
<feature type="chain" id="PRO_5012503669" evidence="1">
    <location>
        <begin position="20"/>
        <end position="79"/>
    </location>
</feature>
<gene>
    <name evidence="2" type="ORF">COLO4_03120</name>
</gene>
<dbReference type="Proteomes" id="UP000187203">
    <property type="component" value="Unassembled WGS sequence"/>
</dbReference>
<evidence type="ECO:0000256" key="1">
    <source>
        <dbReference type="SAM" id="SignalP"/>
    </source>
</evidence>
<protein>
    <submittedName>
        <fullName evidence="2">Uncharacterized protein</fullName>
    </submittedName>
</protein>
<name>A0A1R3KZI4_9ROSI</name>
<dbReference type="AlphaFoldDB" id="A0A1R3KZI4"/>
<comment type="caution">
    <text evidence="2">The sequence shown here is derived from an EMBL/GenBank/DDBJ whole genome shotgun (WGS) entry which is preliminary data.</text>
</comment>
<feature type="signal peptide" evidence="1">
    <location>
        <begin position="1"/>
        <end position="19"/>
    </location>
</feature>
<accession>A0A1R3KZI4</accession>
<reference evidence="3" key="1">
    <citation type="submission" date="2013-09" db="EMBL/GenBank/DDBJ databases">
        <title>Corchorus olitorius genome sequencing.</title>
        <authorList>
            <person name="Alam M."/>
            <person name="Haque M.S."/>
            <person name="Islam M.S."/>
            <person name="Emdad E.M."/>
            <person name="Islam M.M."/>
            <person name="Ahmed B."/>
            <person name="Halim A."/>
            <person name="Hossen Q.M.M."/>
            <person name="Hossain M.Z."/>
            <person name="Ahmed R."/>
            <person name="Khan M.M."/>
            <person name="Islam R."/>
            <person name="Rashid M.M."/>
            <person name="Khan S.A."/>
            <person name="Rahman M.S."/>
            <person name="Alam M."/>
            <person name="Yahiya A.S."/>
            <person name="Khan M.S."/>
            <person name="Azam M.S."/>
            <person name="Haque T."/>
            <person name="Lashkar M.Z.H."/>
            <person name="Akhand A.I."/>
            <person name="Morshed G."/>
            <person name="Roy S."/>
            <person name="Uddin K.S."/>
            <person name="Rabeya T."/>
            <person name="Hossain A.S."/>
            <person name="Chowdhury A."/>
            <person name="Snigdha A.R."/>
            <person name="Mortoza M.S."/>
            <person name="Matin S.A."/>
            <person name="Hoque S.M.E."/>
            <person name="Islam M.K."/>
            <person name="Roy D.K."/>
            <person name="Haider R."/>
            <person name="Moosa M.M."/>
            <person name="Elias S.M."/>
            <person name="Hasan A.M."/>
            <person name="Jahan S."/>
            <person name="Shafiuddin M."/>
            <person name="Mahmood N."/>
            <person name="Shommy N.S."/>
        </authorList>
    </citation>
    <scope>NUCLEOTIDE SEQUENCE [LARGE SCALE GENOMIC DNA]</scope>
    <source>
        <strain evidence="3">cv. O-4</strain>
    </source>
</reference>
<proteinExistence type="predicted"/>
<evidence type="ECO:0000313" key="2">
    <source>
        <dbReference type="EMBL" id="OMP12492.1"/>
    </source>
</evidence>
<keyword evidence="3" id="KW-1185">Reference proteome</keyword>